<protein>
    <submittedName>
        <fullName evidence="8">Peptidase C1A papain C-terminal domain-containing protein</fullName>
    </submittedName>
</protein>
<feature type="region of interest" description="Disordered" evidence="5">
    <location>
        <begin position="125"/>
        <end position="150"/>
    </location>
</feature>
<keyword evidence="3" id="KW-0378">Hydrolase</keyword>
<dbReference type="GO" id="GO:0006508">
    <property type="term" value="P:proteolysis"/>
    <property type="evidence" value="ECO:0007669"/>
    <property type="project" value="UniProtKB-KW"/>
</dbReference>
<dbReference type="InterPro" id="IPR013128">
    <property type="entry name" value="Peptidase_C1A"/>
</dbReference>
<dbReference type="InterPro" id="IPR025661">
    <property type="entry name" value="Pept_asp_AS"/>
</dbReference>
<dbReference type="PRINTS" id="PR00705">
    <property type="entry name" value="PAPAIN"/>
</dbReference>
<keyword evidence="4" id="KW-0788">Thiol protease</keyword>
<feature type="domain" description="Peptidase C1A papain C-terminal" evidence="6">
    <location>
        <begin position="157"/>
        <end position="416"/>
    </location>
</feature>
<evidence type="ECO:0000256" key="2">
    <source>
        <dbReference type="ARBA" id="ARBA00022670"/>
    </source>
</evidence>
<dbReference type="Gene3D" id="3.90.70.10">
    <property type="entry name" value="Cysteine proteinases"/>
    <property type="match status" value="1"/>
</dbReference>
<dbReference type="PROSITE" id="PS00139">
    <property type="entry name" value="THIOL_PROTEASE_CYS"/>
    <property type="match status" value="1"/>
</dbReference>
<evidence type="ECO:0000256" key="3">
    <source>
        <dbReference type="ARBA" id="ARBA00022801"/>
    </source>
</evidence>
<dbReference type="GO" id="GO:0008234">
    <property type="term" value="F:cysteine-type peptidase activity"/>
    <property type="evidence" value="ECO:0007669"/>
    <property type="project" value="UniProtKB-KW"/>
</dbReference>
<dbReference type="SMART" id="SM00645">
    <property type="entry name" value="Pept_C1"/>
    <property type="match status" value="1"/>
</dbReference>
<evidence type="ECO:0000256" key="5">
    <source>
        <dbReference type="SAM" id="MobiDB-lite"/>
    </source>
</evidence>
<dbReference type="Pfam" id="PF00112">
    <property type="entry name" value="Peptidase_C1"/>
    <property type="match status" value="1"/>
</dbReference>
<dbReference type="Proteomes" id="UP000887560">
    <property type="component" value="Unplaced"/>
</dbReference>
<dbReference type="InterPro" id="IPR000169">
    <property type="entry name" value="Pept_cys_AS"/>
</dbReference>
<dbReference type="PROSITE" id="PS00640">
    <property type="entry name" value="THIOL_PROTEASE_ASN"/>
    <property type="match status" value="1"/>
</dbReference>
<feature type="compositionally biased region" description="Basic and acidic residues" evidence="5">
    <location>
        <begin position="137"/>
        <end position="150"/>
    </location>
</feature>
<dbReference type="AlphaFoldDB" id="A0A915P3K8"/>
<accession>A0A915P3K8</accession>
<dbReference type="WBParaSite" id="scf7180000423622.g11408">
    <property type="protein sequence ID" value="scf7180000423622.g11408"/>
    <property type="gene ID" value="scf7180000423622.g11408"/>
</dbReference>
<dbReference type="SUPFAM" id="SSF54001">
    <property type="entry name" value="Cysteine proteinases"/>
    <property type="match status" value="1"/>
</dbReference>
<sequence length="419" mass="47994">MKITTSLFFVLIFLIITSFASLTSAQILGGILEFLLKLLFGNRLQQHQIKEVVEIVNRLKNEFNVELSIEQIQEKLNILEKFKEDIEGSKEVGITLFHFFPVEMQINLLGGIEITNGFSDSEFHMGEVPDEELPQDPPEKSNKEDEHPRDKRAACTYKNVFSSRLKWSDCAPIINRVHHQGQCGSCWAVSTSTVITDRSCIERAKKKQSTPNNAKNIFSALDILSCSDAGDCRYGYPLKVWEWMYNNGVCTGGDNINKGGCKPYPFSPSDKAQRPQCTNYCTASWDTQYRYDKRYIRTYGYWHGNNINIQAIIKELESNGPIITIFRAHSDLFAHKGGVYRVNIILKFERSRNAVFRENHVVEVIGHGIEVCNGRETPYWLIKNSWGKEFGEDGFFKMLRGQNECNIESIHFSYAIPRV</sequence>
<evidence type="ECO:0000259" key="6">
    <source>
        <dbReference type="SMART" id="SM00645"/>
    </source>
</evidence>
<dbReference type="InterPro" id="IPR038765">
    <property type="entry name" value="Papain-like_cys_pep_sf"/>
</dbReference>
<keyword evidence="7" id="KW-1185">Reference proteome</keyword>
<dbReference type="PANTHER" id="PTHR12411">
    <property type="entry name" value="CYSTEINE PROTEASE FAMILY C1-RELATED"/>
    <property type="match status" value="1"/>
</dbReference>
<evidence type="ECO:0000313" key="8">
    <source>
        <dbReference type="WBParaSite" id="scf7180000423622.g11408"/>
    </source>
</evidence>
<reference evidence="8" key="1">
    <citation type="submission" date="2022-11" db="UniProtKB">
        <authorList>
            <consortium name="WormBaseParasite"/>
        </authorList>
    </citation>
    <scope>IDENTIFICATION</scope>
</reference>
<name>A0A915P3K8_9BILA</name>
<keyword evidence="2" id="KW-0645">Protease</keyword>
<organism evidence="7 8">
    <name type="scientific">Meloidogyne floridensis</name>
    <dbReference type="NCBI Taxonomy" id="298350"/>
    <lineage>
        <taxon>Eukaryota</taxon>
        <taxon>Metazoa</taxon>
        <taxon>Ecdysozoa</taxon>
        <taxon>Nematoda</taxon>
        <taxon>Chromadorea</taxon>
        <taxon>Rhabditida</taxon>
        <taxon>Tylenchina</taxon>
        <taxon>Tylenchomorpha</taxon>
        <taxon>Tylenchoidea</taxon>
        <taxon>Meloidogynidae</taxon>
        <taxon>Meloidogyninae</taxon>
        <taxon>Meloidogyne</taxon>
    </lineage>
</organism>
<dbReference type="InterPro" id="IPR000668">
    <property type="entry name" value="Peptidase_C1A_C"/>
</dbReference>
<evidence type="ECO:0000313" key="7">
    <source>
        <dbReference type="Proteomes" id="UP000887560"/>
    </source>
</evidence>
<proteinExistence type="inferred from homology"/>
<evidence type="ECO:0000256" key="4">
    <source>
        <dbReference type="ARBA" id="ARBA00022807"/>
    </source>
</evidence>
<evidence type="ECO:0000256" key="1">
    <source>
        <dbReference type="ARBA" id="ARBA00008455"/>
    </source>
</evidence>
<comment type="similarity">
    <text evidence="1">Belongs to the peptidase C1 family.</text>
</comment>